<feature type="compositionally biased region" description="Basic and acidic residues" evidence="10">
    <location>
        <begin position="156"/>
        <end position="169"/>
    </location>
</feature>
<dbReference type="GO" id="GO:0005635">
    <property type="term" value="C:nuclear envelope"/>
    <property type="evidence" value="ECO:0007669"/>
    <property type="project" value="UniProtKB-SubCell"/>
</dbReference>
<evidence type="ECO:0000256" key="5">
    <source>
        <dbReference type="ARBA" id="ARBA00022989"/>
    </source>
</evidence>
<keyword evidence="8" id="KW-0539">Nucleus</keyword>
<keyword evidence="3" id="KW-0597">Phosphoprotein</keyword>
<evidence type="ECO:0000256" key="6">
    <source>
        <dbReference type="ARBA" id="ARBA00023136"/>
    </source>
</evidence>
<dbReference type="PANTHER" id="PTHR18843">
    <property type="entry name" value="TORSIN-1A-INTERACTING PROTEIN"/>
    <property type="match status" value="1"/>
</dbReference>
<evidence type="ECO:0000256" key="7">
    <source>
        <dbReference type="ARBA" id="ARBA00023180"/>
    </source>
</evidence>
<feature type="compositionally biased region" description="Basic and acidic residues" evidence="10">
    <location>
        <begin position="107"/>
        <end position="143"/>
    </location>
</feature>
<evidence type="ECO:0000256" key="2">
    <source>
        <dbReference type="ARBA" id="ARBA00007860"/>
    </source>
</evidence>
<feature type="transmembrane region" description="Helical" evidence="11">
    <location>
        <begin position="255"/>
        <end position="275"/>
    </location>
</feature>
<evidence type="ECO:0000259" key="12">
    <source>
        <dbReference type="Pfam" id="PF05609"/>
    </source>
</evidence>
<dbReference type="EMBL" id="OW240919">
    <property type="protein sequence ID" value="CAH2311409.1"/>
    <property type="molecule type" value="Genomic_DNA"/>
</dbReference>
<feature type="domain" description="Torsin-1A-interacting protein 1/2 AAA+ activator" evidence="12">
    <location>
        <begin position="283"/>
        <end position="498"/>
    </location>
</feature>
<feature type="compositionally biased region" description="Polar residues" evidence="10">
    <location>
        <begin position="188"/>
        <end position="204"/>
    </location>
</feature>
<keyword evidence="5 11" id="KW-1133">Transmembrane helix</keyword>
<evidence type="ECO:0000256" key="3">
    <source>
        <dbReference type="ARBA" id="ARBA00022553"/>
    </source>
</evidence>
<comment type="similarity">
    <text evidence="2">Belongs to the TOR1AIP family.</text>
</comment>
<gene>
    <name evidence="13" type="ORF">PECUL_23A034651</name>
</gene>
<keyword evidence="4 11" id="KW-0812">Transmembrane</keyword>
<evidence type="ECO:0000256" key="11">
    <source>
        <dbReference type="SAM" id="Phobius"/>
    </source>
</evidence>
<keyword evidence="14" id="KW-1185">Reference proteome</keyword>
<dbReference type="Proteomes" id="UP001295444">
    <property type="component" value="Chromosome 08"/>
</dbReference>
<dbReference type="PANTHER" id="PTHR18843:SF7">
    <property type="entry name" value="LAMINA-ASSOCIATED POLYPEPTIDE 1B ISOFORM 1-RELATED"/>
    <property type="match status" value="1"/>
</dbReference>
<comment type="subcellular location">
    <subcellularLocation>
        <location evidence="9">Endomembrane system</location>
        <topology evidence="9">Single-pass membrane protein</topology>
    </subcellularLocation>
    <subcellularLocation>
        <location evidence="1">Nucleus envelope</location>
    </subcellularLocation>
</comment>
<dbReference type="Pfam" id="PF05609">
    <property type="entry name" value="LAP1_C"/>
    <property type="match status" value="1"/>
</dbReference>
<evidence type="ECO:0000313" key="13">
    <source>
        <dbReference type="EMBL" id="CAH2311409.1"/>
    </source>
</evidence>
<dbReference type="InterPro" id="IPR038599">
    <property type="entry name" value="LAP1C-like_C_sf"/>
</dbReference>
<name>A0AAD1SXD7_PELCU</name>
<dbReference type="InterPro" id="IPR008662">
    <property type="entry name" value="TOIP1/2"/>
</dbReference>
<dbReference type="AlphaFoldDB" id="A0AAD1SXD7"/>
<organism evidence="13 14">
    <name type="scientific">Pelobates cultripes</name>
    <name type="common">Western spadefoot toad</name>
    <dbReference type="NCBI Taxonomy" id="61616"/>
    <lineage>
        <taxon>Eukaryota</taxon>
        <taxon>Metazoa</taxon>
        <taxon>Chordata</taxon>
        <taxon>Craniata</taxon>
        <taxon>Vertebrata</taxon>
        <taxon>Euteleostomi</taxon>
        <taxon>Amphibia</taxon>
        <taxon>Batrachia</taxon>
        <taxon>Anura</taxon>
        <taxon>Pelobatoidea</taxon>
        <taxon>Pelobatidae</taxon>
        <taxon>Pelobates</taxon>
    </lineage>
</organism>
<keyword evidence="6 11" id="KW-0472">Membrane</keyword>
<evidence type="ECO:0000256" key="8">
    <source>
        <dbReference type="ARBA" id="ARBA00023242"/>
    </source>
</evidence>
<evidence type="ECO:0000256" key="9">
    <source>
        <dbReference type="ARBA" id="ARBA00037847"/>
    </source>
</evidence>
<feature type="region of interest" description="Disordered" evidence="10">
    <location>
        <begin position="1"/>
        <end position="169"/>
    </location>
</feature>
<feature type="compositionally biased region" description="Polar residues" evidence="10">
    <location>
        <begin position="37"/>
        <end position="48"/>
    </location>
</feature>
<dbReference type="Gene3D" id="3.40.50.12190">
    <property type="match status" value="1"/>
</dbReference>
<sequence length="510" mass="57599">MSFRRVTRSQARQVTGDATQISSFNTSASPRSVGGKPSSTNVPKNKGQNRGKVEWKPSYINVSKNKGKNRGTEIPLGRPAIHDIQEDDSDNQEDNSHSSSEGSGSSSEHEYPLSVEEQRNRNEKLRKERETKEDRYETRRTDAYFRQNKQPISTSLRHEHPKQNDEGKEAYEEFQSFNKSFVSQTRSLNDSKATGNYSQGNLTFSDEEESEQQPKKFHSRPTKSSSYAATKTSPPIIPLTVTKDSGSSQGTCLKFAILMFLSVSVAFCVTFVLQLKYNHRVNEKMITVKAFQEWIGQLRSLYPGQSENLWKRSQRMFELHLNKSHLDEPAILLLTAAQDAEKTLFCVGKQFAKAYSKSRKGNYTVINGVLTKFNNSEEAKLSIDRTLSEGFGNTSKAALLHQIETLPPDSLLILYKYCDHENSAFKDVALVLTVLLPDDTLDPKIKLNTLEEKVRDFLKDTFIGPETVNSHDKMDIDKLSGVWSRIAHAVLPVYPESENMGDCGETESRE</sequence>
<protein>
    <recommendedName>
        <fullName evidence="12">Torsin-1A-interacting protein 1/2 AAA+ activator domain-containing protein</fullName>
    </recommendedName>
</protein>
<evidence type="ECO:0000256" key="4">
    <source>
        <dbReference type="ARBA" id="ARBA00022692"/>
    </source>
</evidence>
<reference evidence="13" key="1">
    <citation type="submission" date="2022-03" db="EMBL/GenBank/DDBJ databases">
        <authorList>
            <person name="Alioto T."/>
            <person name="Alioto T."/>
            <person name="Gomez Garrido J."/>
        </authorList>
    </citation>
    <scope>NUCLEOTIDE SEQUENCE</scope>
</reference>
<keyword evidence="7" id="KW-0325">Glycoprotein</keyword>
<feature type="compositionally biased region" description="Low complexity" evidence="10">
    <location>
        <begin position="97"/>
        <end position="106"/>
    </location>
</feature>
<evidence type="ECO:0000256" key="10">
    <source>
        <dbReference type="SAM" id="MobiDB-lite"/>
    </source>
</evidence>
<dbReference type="GO" id="GO:0016020">
    <property type="term" value="C:membrane"/>
    <property type="evidence" value="ECO:0007669"/>
    <property type="project" value="TreeGrafter"/>
</dbReference>
<dbReference type="InterPro" id="IPR046753">
    <property type="entry name" value="TOIP1/2_C"/>
</dbReference>
<feature type="compositionally biased region" description="Polar residues" evidence="10">
    <location>
        <begin position="8"/>
        <end position="30"/>
    </location>
</feature>
<evidence type="ECO:0000256" key="1">
    <source>
        <dbReference type="ARBA" id="ARBA00004259"/>
    </source>
</evidence>
<evidence type="ECO:0000313" key="14">
    <source>
        <dbReference type="Proteomes" id="UP001295444"/>
    </source>
</evidence>
<feature type="compositionally biased region" description="Low complexity" evidence="10">
    <location>
        <begin position="222"/>
        <end position="231"/>
    </location>
</feature>
<accession>A0AAD1SXD7</accession>
<dbReference type="GO" id="GO:0061024">
    <property type="term" value="P:membrane organization"/>
    <property type="evidence" value="ECO:0007669"/>
    <property type="project" value="TreeGrafter"/>
</dbReference>
<proteinExistence type="inferred from homology"/>
<feature type="region of interest" description="Disordered" evidence="10">
    <location>
        <begin position="188"/>
        <end position="231"/>
    </location>
</feature>
<dbReference type="GO" id="GO:0001671">
    <property type="term" value="F:ATPase activator activity"/>
    <property type="evidence" value="ECO:0007669"/>
    <property type="project" value="InterPro"/>
</dbReference>